<feature type="domain" description="BED-type" evidence="5">
    <location>
        <begin position="242"/>
        <end position="286"/>
    </location>
</feature>
<evidence type="ECO:0000256" key="4">
    <source>
        <dbReference type="SAM" id="MobiDB-lite"/>
    </source>
</evidence>
<gene>
    <name evidence="6" type="ORF">LITE_LOCUS49689</name>
</gene>
<feature type="region of interest" description="Disordered" evidence="4">
    <location>
        <begin position="147"/>
        <end position="181"/>
    </location>
</feature>
<keyword evidence="2" id="KW-0863">Zinc-finger</keyword>
<organism evidence="6 7">
    <name type="scientific">Linum tenue</name>
    <dbReference type="NCBI Taxonomy" id="586396"/>
    <lineage>
        <taxon>Eukaryota</taxon>
        <taxon>Viridiplantae</taxon>
        <taxon>Streptophyta</taxon>
        <taxon>Embryophyta</taxon>
        <taxon>Tracheophyta</taxon>
        <taxon>Spermatophyta</taxon>
        <taxon>Magnoliopsida</taxon>
        <taxon>eudicotyledons</taxon>
        <taxon>Gunneridae</taxon>
        <taxon>Pentapetalae</taxon>
        <taxon>rosids</taxon>
        <taxon>fabids</taxon>
        <taxon>Malpighiales</taxon>
        <taxon>Linaceae</taxon>
        <taxon>Linum</taxon>
    </lineage>
</organism>
<feature type="compositionally biased region" description="Basic residues" evidence="4">
    <location>
        <begin position="166"/>
        <end position="177"/>
    </location>
</feature>
<keyword evidence="3" id="KW-0862">Zinc</keyword>
<dbReference type="EMBL" id="CAMGYJ010000011">
    <property type="protein sequence ID" value="CAI0560426.1"/>
    <property type="molecule type" value="Genomic_DNA"/>
</dbReference>
<evidence type="ECO:0000313" key="6">
    <source>
        <dbReference type="EMBL" id="CAI0560426.1"/>
    </source>
</evidence>
<evidence type="ECO:0000256" key="3">
    <source>
        <dbReference type="ARBA" id="ARBA00022833"/>
    </source>
</evidence>
<accession>A0AAV0RT67</accession>
<comment type="caution">
    <text evidence="6">The sequence shown here is derived from an EMBL/GenBank/DDBJ whole genome shotgun (WGS) entry which is preliminary data.</text>
</comment>
<dbReference type="GO" id="GO:0008270">
    <property type="term" value="F:zinc ion binding"/>
    <property type="evidence" value="ECO:0007669"/>
    <property type="project" value="UniProtKB-KW"/>
</dbReference>
<dbReference type="PANTHER" id="PTHR34396">
    <property type="entry name" value="OS03G0264950 PROTEIN-RELATED"/>
    <property type="match status" value="1"/>
</dbReference>
<dbReference type="GO" id="GO:1990837">
    <property type="term" value="F:sequence-specific double-stranded DNA binding"/>
    <property type="evidence" value="ECO:0007669"/>
    <property type="project" value="TreeGrafter"/>
</dbReference>
<feature type="compositionally biased region" description="Acidic residues" evidence="4">
    <location>
        <begin position="199"/>
        <end position="210"/>
    </location>
</feature>
<feature type="compositionally biased region" description="Polar residues" evidence="4">
    <location>
        <begin position="212"/>
        <end position="231"/>
    </location>
</feature>
<dbReference type="SMART" id="SM00614">
    <property type="entry name" value="ZnF_BED"/>
    <property type="match status" value="1"/>
</dbReference>
<dbReference type="Proteomes" id="UP001154282">
    <property type="component" value="Unassembled WGS sequence"/>
</dbReference>
<sequence>MLSQSHHRHYAQYTNDAACNPKPPMFTKPLLKSTGASVVSFISVHQATAICFLILVEVEVKVEVRGKGPLAASPNLFAGDDKENTPGCCYRTRNLQHGDGEACSSKVGSRSIKFLTGDGETCFFIPSDLFGDGLVGGDWGEHSGCNESVNSISSNRETEDTVIGKMKSKGSQGKRARAPIPSSNVLSVSEAECDDIGMDSSSGEEMEVEMDASTSKVAASDHTGSASTHINSPMPKGRRLTSKVWVQFRRYKKDGLFKSSCIKCGKTYASKSRNNGTSALRHHMSKPCGDGKDLSMIMKAIGISDVPLPLVLSIGFYAVMWGKAHEDDCCSQQQDTDQSTEKAPLLQNCRRNAQV</sequence>
<feature type="region of interest" description="Disordered" evidence="4">
    <location>
        <begin position="199"/>
        <end position="236"/>
    </location>
</feature>
<evidence type="ECO:0000259" key="5">
    <source>
        <dbReference type="Pfam" id="PF02892"/>
    </source>
</evidence>
<dbReference type="GO" id="GO:0005634">
    <property type="term" value="C:nucleus"/>
    <property type="evidence" value="ECO:0007669"/>
    <property type="project" value="TreeGrafter"/>
</dbReference>
<dbReference type="Pfam" id="PF02892">
    <property type="entry name" value="zf-BED"/>
    <property type="match status" value="1"/>
</dbReference>
<reference evidence="6" key="1">
    <citation type="submission" date="2022-08" db="EMBL/GenBank/DDBJ databases">
        <authorList>
            <person name="Gutierrez-Valencia J."/>
        </authorList>
    </citation>
    <scope>NUCLEOTIDE SEQUENCE</scope>
</reference>
<evidence type="ECO:0000256" key="1">
    <source>
        <dbReference type="ARBA" id="ARBA00022723"/>
    </source>
</evidence>
<dbReference type="GO" id="GO:0006357">
    <property type="term" value="P:regulation of transcription by RNA polymerase II"/>
    <property type="evidence" value="ECO:0007669"/>
    <property type="project" value="TreeGrafter"/>
</dbReference>
<evidence type="ECO:0000313" key="7">
    <source>
        <dbReference type="Proteomes" id="UP001154282"/>
    </source>
</evidence>
<dbReference type="AlphaFoldDB" id="A0AAV0RT67"/>
<dbReference type="PANTHER" id="PTHR34396:SF25">
    <property type="entry name" value="BOUNDARY ELEMENT ASSOCIATED FACTOR"/>
    <property type="match status" value="1"/>
</dbReference>
<protein>
    <recommendedName>
        <fullName evidence="5">BED-type domain-containing protein</fullName>
    </recommendedName>
</protein>
<dbReference type="InterPro" id="IPR003656">
    <property type="entry name" value="Znf_BED"/>
</dbReference>
<name>A0AAV0RT67_9ROSI</name>
<keyword evidence="1" id="KW-0479">Metal-binding</keyword>
<keyword evidence="7" id="KW-1185">Reference proteome</keyword>
<dbReference type="InterPro" id="IPR053031">
    <property type="entry name" value="Cuticle_assoc_protein"/>
</dbReference>
<evidence type="ECO:0000256" key="2">
    <source>
        <dbReference type="ARBA" id="ARBA00022771"/>
    </source>
</evidence>
<proteinExistence type="predicted"/>